<dbReference type="SUPFAM" id="SSF51735">
    <property type="entry name" value="NAD(P)-binding Rossmann-fold domains"/>
    <property type="match status" value="1"/>
</dbReference>
<evidence type="ECO:0000256" key="3">
    <source>
        <dbReference type="RuleBase" id="RU000363"/>
    </source>
</evidence>
<dbReference type="Pfam" id="PF00106">
    <property type="entry name" value="adh_short"/>
    <property type="match status" value="1"/>
</dbReference>
<evidence type="ECO:0000256" key="2">
    <source>
        <dbReference type="ARBA" id="ARBA00023002"/>
    </source>
</evidence>
<evidence type="ECO:0000313" key="5">
    <source>
        <dbReference type="Proteomes" id="UP000264217"/>
    </source>
</evidence>
<gene>
    <name evidence="4" type="ORF">D0C36_13705</name>
</gene>
<dbReference type="Gene3D" id="3.40.50.720">
    <property type="entry name" value="NAD(P)-binding Rossmann-like Domain"/>
    <property type="match status" value="1"/>
</dbReference>
<dbReference type="AlphaFoldDB" id="A0A372NTB0"/>
<comment type="similarity">
    <text evidence="1 3">Belongs to the short-chain dehydrogenases/reductases (SDR) family.</text>
</comment>
<keyword evidence="2" id="KW-0560">Oxidoreductase</keyword>
<dbReference type="PANTHER" id="PTHR44196:SF1">
    <property type="entry name" value="DEHYDROGENASE_REDUCTASE SDR FAMILY MEMBER 7B"/>
    <property type="match status" value="1"/>
</dbReference>
<dbReference type="InterPro" id="IPR002347">
    <property type="entry name" value="SDR_fam"/>
</dbReference>
<organism evidence="4 5">
    <name type="scientific">Mucilaginibacter conchicola</name>
    <dbReference type="NCBI Taxonomy" id="2303333"/>
    <lineage>
        <taxon>Bacteria</taxon>
        <taxon>Pseudomonadati</taxon>
        <taxon>Bacteroidota</taxon>
        <taxon>Sphingobacteriia</taxon>
        <taxon>Sphingobacteriales</taxon>
        <taxon>Sphingobacteriaceae</taxon>
        <taxon>Mucilaginibacter</taxon>
    </lineage>
</organism>
<evidence type="ECO:0000313" key="4">
    <source>
        <dbReference type="EMBL" id="RFZ92478.1"/>
    </source>
</evidence>
<dbReference type="PRINTS" id="PR00081">
    <property type="entry name" value="GDHRDH"/>
</dbReference>
<dbReference type="InterPro" id="IPR020904">
    <property type="entry name" value="Sc_DH/Rdtase_CS"/>
</dbReference>
<evidence type="ECO:0000256" key="1">
    <source>
        <dbReference type="ARBA" id="ARBA00006484"/>
    </source>
</evidence>
<name>A0A372NTB0_9SPHI</name>
<protein>
    <submittedName>
        <fullName evidence="4">SDR family NAD(P)-dependent oxidoreductase</fullName>
    </submittedName>
</protein>
<comment type="caution">
    <text evidence="4">The sequence shown here is derived from an EMBL/GenBank/DDBJ whole genome shotgun (WGS) entry which is preliminary data.</text>
</comment>
<keyword evidence="5" id="KW-1185">Reference proteome</keyword>
<dbReference type="EMBL" id="QWDC01000002">
    <property type="protein sequence ID" value="RFZ92478.1"/>
    <property type="molecule type" value="Genomic_DNA"/>
</dbReference>
<sequence length="240" mass="26410">MNLSNNKILITGGATGIGLGLTERFIKEGNIVIICGRRESALKEVTDKLPQVITKVCDLANPADRTELFEWIKTNHPDTNVLVNNAGIQNWMDVKADDFYDKAEQEVEINVTAPLHLTNLFLGLEGLNTIMNVTSGLAFVPFSKVPVYCGTKAFLRSFTLSLRHQLKDSGPEVIEIIPPALNTDLGGKGLHDQHPSVSEFVEHIFEQLKAGKTELTFGTSEARAEANNATIAEYFSRMNP</sequence>
<dbReference type="OrthoDB" id="9810734at2"/>
<accession>A0A372NTB0</accession>
<dbReference type="GO" id="GO:0016491">
    <property type="term" value="F:oxidoreductase activity"/>
    <property type="evidence" value="ECO:0007669"/>
    <property type="project" value="UniProtKB-KW"/>
</dbReference>
<dbReference type="RefSeq" id="WP_117392187.1">
    <property type="nucleotide sequence ID" value="NZ_QWDC01000002.1"/>
</dbReference>
<dbReference type="Proteomes" id="UP000264217">
    <property type="component" value="Unassembled WGS sequence"/>
</dbReference>
<dbReference type="PANTHER" id="PTHR44196">
    <property type="entry name" value="DEHYDROGENASE/REDUCTASE SDR FAMILY MEMBER 7B"/>
    <property type="match status" value="1"/>
</dbReference>
<dbReference type="PROSITE" id="PS00061">
    <property type="entry name" value="ADH_SHORT"/>
    <property type="match status" value="1"/>
</dbReference>
<dbReference type="PRINTS" id="PR00080">
    <property type="entry name" value="SDRFAMILY"/>
</dbReference>
<proteinExistence type="inferred from homology"/>
<dbReference type="InterPro" id="IPR036291">
    <property type="entry name" value="NAD(P)-bd_dom_sf"/>
</dbReference>
<reference evidence="4 5" key="1">
    <citation type="submission" date="2018-08" db="EMBL/GenBank/DDBJ databases">
        <title>Mucilaginibacter sp. MYSH2.</title>
        <authorList>
            <person name="Seo T."/>
        </authorList>
    </citation>
    <scope>NUCLEOTIDE SEQUENCE [LARGE SCALE GENOMIC DNA]</scope>
    <source>
        <strain evidence="4 5">MYSH2</strain>
    </source>
</reference>
<dbReference type="GO" id="GO:0016020">
    <property type="term" value="C:membrane"/>
    <property type="evidence" value="ECO:0007669"/>
    <property type="project" value="TreeGrafter"/>
</dbReference>